<dbReference type="EMBL" id="MU004189">
    <property type="protein sequence ID" value="KAF2495411.1"/>
    <property type="molecule type" value="Genomic_DNA"/>
</dbReference>
<organism evidence="1 2">
    <name type="scientific">Lophium mytilinum</name>
    <dbReference type="NCBI Taxonomy" id="390894"/>
    <lineage>
        <taxon>Eukaryota</taxon>
        <taxon>Fungi</taxon>
        <taxon>Dikarya</taxon>
        <taxon>Ascomycota</taxon>
        <taxon>Pezizomycotina</taxon>
        <taxon>Dothideomycetes</taxon>
        <taxon>Pleosporomycetidae</taxon>
        <taxon>Mytilinidiales</taxon>
        <taxon>Mytilinidiaceae</taxon>
        <taxon>Lophium</taxon>
    </lineage>
</organism>
<keyword evidence="2" id="KW-1185">Reference proteome</keyword>
<accession>A0A6A6QSM4</accession>
<evidence type="ECO:0000313" key="1">
    <source>
        <dbReference type="EMBL" id="KAF2495411.1"/>
    </source>
</evidence>
<dbReference type="AlphaFoldDB" id="A0A6A6QSM4"/>
<name>A0A6A6QSM4_9PEZI</name>
<gene>
    <name evidence="1" type="ORF">BU16DRAFT_539371</name>
</gene>
<sequence length="158" mass="17917">MQQDSSDAAVKDLGMTSKFSSKVVECEDGAFFVVCEDIRLFRQRFWPGPSVVQVKLYGRSLVWTRRTRRDSVEDGLLRKSDDAEWPETMAWSTPSVAVSQICDGDCIAWIPALSQCLILSKTSLVGFWSERLKKTAKSRHGFSAYVLLYLQSFSTKPY</sequence>
<protein>
    <submittedName>
        <fullName evidence="1">Uncharacterized protein</fullName>
    </submittedName>
</protein>
<reference evidence="1" key="1">
    <citation type="journal article" date="2020" name="Stud. Mycol.">
        <title>101 Dothideomycetes genomes: a test case for predicting lifestyles and emergence of pathogens.</title>
        <authorList>
            <person name="Haridas S."/>
            <person name="Albert R."/>
            <person name="Binder M."/>
            <person name="Bloem J."/>
            <person name="Labutti K."/>
            <person name="Salamov A."/>
            <person name="Andreopoulos B."/>
            <person name="Baker S."/>
            <person name="Barry K."/>
            <person name="Bills G."/>
            <person name="Bluhm B."/>
            <person name="Cannon C."/>
            <person name="Castanera R."/>
            <person name="Culley D."/>
            <person name="Daum C."/>
            <person name="Ezra D."/>
            <person name="Gonzalez J."/>
            <person name="Henrissat B."/>
            <person name="Kuo A."/>
            <person name="Liang C."/>
            <person name="Lipzen A."/>
            <person name="Lutzoni F."/>
            <person name="Magnuson J."/>
            <person name="Mondo S."/>
            <person name="Nolan M."/>
            <person name="Ohm R."/>
            <person name="Pangilinan J."/>
            <person name="Park H.-J."/>
            <person name="Ramirez L."/>
            <person name="Alfaro M."/>
            <person name="Sun H."/>
            <person name="Tritt A."/>
            <person name="Yoshinaga Y."/>
            <person name="Zwiers L.-H."/>
            <person name="Turgeon B."/>
            <person name="Goodwin S."/>
            <person name="Spatafora J."/>
            <person name="Crous P."/>
            <person name="Grigoriev I."/>
        </authorList>
    </citation>
    <scope>NUCLEOTIDE SEQUENCE</scope>
    <source>
        <strain evidence="1">CBS 269.34</strain>
    </source>
</reference>
<evidence type="ECO:0000313" key="2">
    <source>
        <dbReference type="Proteomes" id="UP000799750"/>
    </source>
</evidence>
<dbReference type="Proteomes" id="UP000799750">
    <property type="component" value="Unassembled WGS sequence"/>
</dbReference>
<proteinExistence type="predicted"/>